<evidence type="ECO:0000256" key="2">
    <source>
        <dbReference type="ARBA" id="ARBA00022692"/>
    </source>
</evidence>
<feature type="transmembrane region" description="Helical" evidence="5">
    <location>
        <begin position="208"/>
        <end position="228"/>
    </location>
</feature>
<keyword evidence="4 5" id="KW-0472">Membrane</keyword>
<feature type="transmembrane region" description="Helical" evidence="5">
    <location>
        <begin position="265"/>
        <end position="283"/>
    </location>
</feature>
<accession>A0A163MA77</accession>
<feature type="transmembrane region" description="Helical" evidence="5">
    <location>
        <begin position="87"/>
        <end position="108"/>
    </location>
</feature>
<dbReference type="Proteomes" id="UP000078561">
    <property type="component" value="Unassembled WGS sequence"/>
</dbReference>
<feature type="transmembrane region" description="Helical" evidence="5">
    <location>
        <begin position="413"/>
        <end position="430"/>
    </location>
</feature>
<feature type="transmembrane region" description="Helical" evidence="5">
    <location>
        <begin position="176"/>
        <end position="196"/>
    </location>
</feature>
<feature type="transmembrane region" description="Helical" evidence="5">
    <location>
        <begin position="145"/>
        <end position="164"/>
    </location>
</feature>
<dbReference type="Pfam" id="PF07690">
    <property type="entry name" value="MFS_1"/>
    <property type="match status" value="1"/>
</dbReference>
<feature type="transmembrane region" description="Helical" evidence="5">
    <location>
        <begin position="303"/>
        <end position="323"/>
    </location>
</feature>
<dbReference type="InterPro" id="IPR011701">
    <property type="entry name" value="MFS"/>
</dbReference>
<feature type="transmembrane region" description="Helical" evidence="5">
    <location>
        <begin position="52"/>
        <end position="75"/>
    </location>
</feature>
<dbReference type="AlphaFoldDB" id="A0A163MA77"/>
<dbReference type="Gene3D" id="1.20.1720.10">
    <property type="entry name" value="Multidrug resistance protein D"/>
    <property type="match status" value="1"/>
</dbReference>
<dbReference type="GO" id="GO:0022857">
    <property type="term" value="F:transmembrane transporter activity"/>
    <property type="evidence" value="ECO:0007669"/>
    <property type="project" value="InterPro"/>
</dbReference>
<evidence type="ECO:0000313" key="7">
    <source>
        <dbReference type="EMBL" id="SAM02809.1"/>
    </source>
</evidence>
<dbReference type="EMBL" id="LT554016">
    <property type="protein sequence ID" value="SAM02809.1"/>
    <property type="molecule type" value="Genomic_DNA"/>
</dbReference>
<evidence type="ECO:0000259" key="6">
    <source>
        <dbReference type="PROSITE" id="PS50850"/>
    </source>
</evidence>
<feature type="domain" description="Major facilitator superfamily (MFS) profile" evidence="6">
    <location>
        <begin position="54"/>
        <end position="461"/>
    </location>
</feature>
<dbReference type="OrthoDB" id="2130629at2759"/>
<keyword evidence="8" id="KW-1185">Reference proteome</keyword>
<reference evidence="7" key="1">
    <citation type="submission" date="2016-04" db="EMBL/GenBank/DDBJ databases">
        <authorList>
            <person name="Evans L.H."/>
            <person name="Alamgir A."/>
            <person name="Owens N."/>
            <person name="Weber N.D."/>
            <person name="Virtaneva K."/>
            <person name="Barbian K."/>
            <person name="Babar A."/>
            <person name="Rosenke K."/>
        </authorList>
    </citation>
    <scope>NUCLEOTIDE SEQUENCE [LARGE SCALE GENOMIC DNA]</scope>
    <source>
        <strain evidence="7">CBS 101.48</strain>
    </source>
</reference>
<dbReference type="InterPro" id="IPR020846">
    <property type="entry name" value="MFS_dom"/>
</dbReference>
<dbReference type="PANTHER" id="PTHR23502:SF5">
    <property type="entry name" value="QUINIDINE RESISTANCE PROTEIN 3"/>
    <property type="match status" value="1"/>
</dbReference>
<dbReference type="CDD" id="cd17323">
    <property type="entry name" value="MFS_Tpo1_MDR_like"/>
    <property type="match status" value="1"/>
</dbReference>
<feature type="transmembrane region" description="Helical" evidence="5">
    <location>
        <begin position="375"/>
        <end position="401"/>
    </location>
</feature>
<feature type="transmembrane region" description="Helical" evidence="5">
    <location>
        <begin position="120"/>
        <end position="139"/>
    </location>
</feature>
<feature type="transmembrane region" description="Helical" evidence="5">
    <location>
        <begin position="436"/>
        <end position="456"/>
    </location>
</feature>
<evidence type="ECO:0000256" key="3">
    <source>
        <dbReference type="ARBA" id="ARBA00022989"/>
    </source>
</evidence>
<dbReference type="InParanoid" id="A0A163MA77"/>
<dbReference type="OMA" id="WLLHARV"/>
<dbReference type="PROSITE" id="PS50850">
    <property type="entry name" value="MFS"/>
    <property type="match status" value="1"/>
</dbReference>
<gene>
    <name evidence="7" type="primary">ABSGL_08625.1 scaffold 10421</name>
</gene>
<dbReference type="FunCoup" id="A0A163MA77">
    <property type="interactions" value="193"/>
</dbReference>
<dbReference type="InterPro" id="IPR036259">
    <property type="entry name" value="MFS_trans_sf"/>
</dbReference>
<evidence type="ECO:0000256" key="5">
    <source>
        <dbReference type="SAM" id="Phobius"/>
    </source>
</evidence>
<keyword evidence="3 5" id="KW-1133">Transmembrane helix</keyword>
<feature type="transmembrane region" description="Helical" evidence="5">
    <location>
        <begin position="344"/>
        <end position="363"/>
    </location>
</feature>
<keyword evidence="2 5" id="KW-0812">Transmembrane</keyword>
<sequence>MTFDRNESPSPPSIGSTIGRLSIEEENVPKVMDLNDKIDPMDPLHWPGRKKYLNFTLVSAISFMGYFSSAIYLPATEQIRAYFDTDLTIINISIAFFVFFLGVAPLFFAPLSERIGRRWIYIGGTLLFTVFTILCGTSTNLGAFMAFRLLQGIFASVGMALGGGSCSDMFEAHERGAAVSIYMFGTILGPAVAPISGGYIAKYLGWRWIFYIKTILGGVLCVLSYFFLQETLYRPHLTAAAPKTMWQKIRFNPLSTLGLLLRPEIGLICVGVSTSFGWFYLLVTMLPATFNSLYGFSSDTIGIMYLAGGIGNTSGAIVAGLISDRLYQWQIKRNGNVPVIEYRLTPIYFGVPFVVVGALLYGWSLHFRLNFFVPLAGYLLYTFGTMMTITLGNTYLVESFLSRSASVVSVNNCLRNIFAMFFSSMAVIIRNGLGDHWTYTIAAITCLVLYLPTFLVQRYGAKWRAVGSL</sequence>
<protein>
    <recommendedName>
        <fullName evidence="6">Major facilitator superfamily (MFS) profile domain-containing protein</fullName>
    </recommendedName>
</protein>
<evidence type="ECO:0000313" key="8">
    <source>
        <dbReference type="Proteomes" id="UP000078561"/>
    </source>
</evidence>
<dbReference type="PANTHER" id="PTHR23502">
    <property type="entry name" value="MAJOR FACILITATOR SUPERFAMILY"/>
    <property type="match status" value="1"/>
</dbReference>
<evidence type="ECO:0000256" key="4">
    <source>
        <dbReference type="ARBA" id="ARBA00023136"/>
    </source>
</evidence>
<evidence type="ECO:0000256" key="1">
    <source>
        <dbReference type="ARBA" id="ARBA00004141"/>
    </source>
</evidence>
<proteinExistence type="predicted"/>
<comment type="subcellular location">
    <subcellularLocation>
        <location evidence="1">Membrane</location>
        <topology evidence="1">Multi-pass membrane protein</topology>
    </subcellularLocation>
</comment>
<name>A0A163MA77_ABSGL</name>
<dbReference type="STRING" id="4829.A0A163MA77"/>
<organism evidence="7">
    <name type="scientific">Absidia glauca</name>
    <name type="common">Pin mould</name>
    <dbReference type="NCBI Taxonomy" id="4829"/>
    <lineage>
        <taxon>Eukaryota</taxon>
        <taxon>Fungi</taxon>
        <taxon>Fungi incertae sedis</taxon>
        <taxon>Mucoromycota</taxon>
        <taxon>Mucoromycotina</taxon>
        <taxon>Mucoromycetes</taxon>
        <taxon>Mucorales</taxon>
        <taxon>Cunninghamellaceae</taxon>
        <taxon>Absidia</taxon>
    </lineage>
</organism>
<dbReference type="SUPFAM" id="SSF103473">
    <property type="entry name" value="MFS general substrate transporter"/>
    <property type="match status" value="1"/>
</dbReference>
<dbReference type="GO" id="GO:0005886">
    <property type="term" value="C:plasma membrane"/>
    <property type="evidence" value="ECO:0007669"/>
    <property type="project" value="TreeGrafter"/>
</dbReference>